<dbReference type="Proteomes" id="UP000026915">
    <property type="component" value="Chromosome 2"/>
</dbReference>
<dbReference type="HOGENOM" id="CLU_2282569_0_0_1"/>
<evidence type="ECO:0000313" key="1">
    <source>
        <dbReference type="EMBL" id="EOX97885.1"/>
    </source>
</evidence>
<evidence type="ECO:0000313" key="2">
    <source>
        <dbReference type="Proteomes" id="UP000026915"/>
    </source>
</evidence>
<dbReference type="AlphaFoldDB" id="A0A061DYU3"/>
<dbReference type="InParanoid" id="A0A061DYU3"/>
<proteinExistence type="predicted"/>
<sequence length="102" mass="11394">MGWGALYLQIRMLTGELLVRDPLFIQFQVGPHLANDKCQGMQIQVVLLLGMQCQGGHHLAKGLPLLMPVLDGLHPGKGQHQDVRILVMWRPLKIQACQSFNS</sequence>
<dbReference type="EMBL" id="CM001880">
    <property type="protein sequence ID" value="EOX97885.1"/>
    <property type="molecule type" value="Genomic_DNA"/>
</dbReference>
<accession>A0A061DYU3</accession>
<organism evidence="1 2">
    <name type="scientific">Theobroma cacao</name>
    <name type="common">Cacao</name>
    <name type="synonym">Cocoa</name>
    <dbReference type="NCBI Taxonomy" id="3641"/>
    <lineage>
        <taxon>Eukaryota</taxon>
        <taxon>Viridiplantae</taxon>
        <taxon>Streptophyta</taxon>
        <taxon>Embryophyta</taxon>
        <taxon>Tracheophyta</taxon>
        <taxon>Spermatophyta</taxon>
        <taxon>Magnoliopsida</taxon>
        <taxon>eudicotyledons</taxon>
        <taxon>Gunneridae</taxon>
        <taxon>Pentapetalae</taxon>
        <taxon>rosids</taxon>
        <taxon>malvids</taxon>
        <taxon>Malvales</taxon>
        <taxon>Malvaceae</taxon>
        <taxon>Byttnerioideae</taxon>
        <taxon>Theobroma</taxon>
    </lineage>
</organism>
<keyword evidence="2" id="KW-1185">Reference proteome</keyword>
<protein>
    <submittedName>
        <fullName evidence="1">Uncharacterized protein</fullName>
    </submittedName>
</protein>
<name>A0A061DYU3_THECC</name>
<reference evidence="1 2" key="1">
    <citation type="journal article" date="2013" name="Genome Biol.">
        <title>The genome sequence of the most widely cultivated cacao type and its use to identify candidate genes regulating pod color.</title>
        <authorList>
            <person name="Motamayor J.C."/>
            <person name="Mockaitis K."/>
            <person name="Schmutz J."/>
            <person name="Haiminen N."/>
            <person name="Iii D.L."/>
            <person name="Cornejo O."/>
            <person name="Findley S.D."/>
            <person name="Zheng P."/>
            <person name="Utro F."/>
            <person name="Royaert S."/>
            <person name="Saski C."/>
            <person name="Jenkins J."/>
            <person name="Podicheti R."/>
            <person name="Zhao M."/>
            <person name="Scheffler B.E."/>
            <person name="Stack J.C."/>
            <person name="Feltus F.A."/>
            <person name="Mustiga G.M."/>
            <person name="Amores F."/>
            <person name="Phillips W."/>
            <person name="Marelli J.P."/>
            <person name="May G.D."/>
            <person name="Shapiro H."/>
            <person name="Ma J."/>
            <person name="Bustamante C.D."/>
            <person name="Schnell R.J."/>
            <person name="Main D."/>
            <person name="Gilbert D."/>
            <person name="Parida L."/>
            <person name="Kuhn D.N."/>
        </authorList>
    </citation>
    <scope>NUCLEOTIDE SEQUENCE [LARGE SCALE GENOMIC DNA]</scope>
    <source>
        <strain evidence="2">cv. Matina 1-6</strain>
    </source>
</reference>
<dbReference type="Gramene" id="EOX97885">
    <property type="protein sequence ID" value="EOX97885"/>
    <property type="gene ID" value="TCM_006802"/>
</dbReference>
<gene>
    <name evidence="1" type="ORF">TCM_006802</name>
</gene>